<evidence type="ECO:0000313" key="2">
    <source>
        <dbReference type="Proteomes" id="UP001295794"/>
    </source>
</evidence>
<keyword evidence="2" id="KW-1185">Reference proteome</keyword>
<evidence type="ECO:0000313" key="1">
    <source>
        <dbReference type="EMBL" id="CAK5266063.1"/>
    </source>
</evidence>
<organism evidence="1 2">
    <name type="scientific">Mycena citricolor</name>
    <dbReference type="NCBI Taxonomy" id="2018698"/>
    <lineage>
        <taxon>Eukaryota</taxon>
        <taxon>Fungi</taxon>
        <taxon>Dikarya</taxon>
        <taxon>Basidiomycota</taxon>
        <taxon>Agaricomycotina</taxon>
        <taxon>Agaricomycetes</taxon>
        <taxon>Agaricomycetidae</taxon>
        <taxon>Agaricales</taxon>
        <taxon>Marasmiineae</taxon>
        <taxon>Mycenaceae</taxon>
        <taxon>Mycena</taxon>
    </lineage>
</organism>
<sequence length="124" mass="14040">MSAVGDHIPQLDLPWPPLRHWQTQVVVSESVSVTHLSYSLCQLVPYHVRMRGCSLNSLLTLRHRLNTRETIRRARANTSSGDRERGQVLFLESRPGPGASNFLKTTTIPYFVALSSLPRTMRIC</sequence>
<proteinExistence type="predicted"/>
<dbReference type="EMBL" id="CAVNYO010000105">
    <property type="protein sequence ID" value="CAK5266063.1"/>
    <property type="molecule type" value="Genomic_DNA"/>
</dbReference>
<comment type="caution">
    <text evidence="1">The sequence shown here is derived from an EMBL/GenBank/DDBJ whole genome shotgun (WGS) entry which is preliminary data.</text>
</comment>
<protein>
    <submittedName>
        <fullName evidence="1">Uncharacterized protein</fullName>
    </submittedName>
</protein>
<dbReference type="Proteomes" id="UP001295794">
    <property type="component" value="Unassembled WGS sequence"/>
</dbReference>
<name>A0AAD2Q1L7_9AGAR</name>
<gene>
    <name evidence="1" type="ORF">MYCIT1_LOCUS7556</name>
</gene>
<dbReference type="AlphaFoldDB" id="A0AAD2Q1L7"/>
<reference evidence="1" key="1">
    <citation type="submission" date="2023-11" db="EMBL/GenBank/DDBJ databases">
        <authorList>
            <person name="De Vega J J."/>
            <person name="De Vega J J."/>
        </authorList>
    </citation>
    <scope>NUCLEOTIDE SEQUENCE</scope>
</reference>
<accession>A0AAD2Q1L7</accession>